<keyword evidence="2" id="KW-0812">Transmembrane</keyword>
<dbReference type="InterPro" id="IPR011933">
    <property type="entry name" value="Double_TM_dom"/>
</dbReference>
<dbReference type="NCBIfam" id="TIGR02226">
    <property type="entry name" value="two_anch"/>
    <property type="match status" value="1"/>
</dbReference>
<feature type="compositionally biased region" description="Polar residues" evidence="1">
    <location>
        <begin position="807"/>
        <end position="821"/>
    </location>
</feature>
<dbReference type="InterPro" id="IPR029062">
    <property type="entry name" value="Class_I_gatase-like"/>
</dbReference>
<feature type="compositionally biased region" description="Low complexity" evidence="1">
    <location>
        <begin position="168"/>
        <end position="182"/>
    </location>
</feature>
<evidence type="ECO:0000256" key="1">
    <source>
        <dbReference type="SAM" id="MobiDB-lite"/>
    </source>
</evidence>
<feature type="transmembrane region" description="Helical" evidence="2">
    <location>
        <begin position="56"/>
        <end position="74"/>
    </location>
</feature>
<dbReference type="Proteomes" id="UP001430306">
    <property type="component" value="Unassembled WGS sequence"/>
</dbReference>
<proteinExistence type="predicted"/>
<dbReference type="SUPFAM" id="SSF52317">
    <property type="entry name" value="Class I glutamine amidotransferase-like"/>
    <property type="match status" value="1"/>
</dbReference>
<feature type="region of interest" description="Disordered" evidence="1">
    <location>
        <begin position="804"/>
        <end position="824"/>
    </location>
</feature>
<accession>A0ABS8NFE8</accession>
<evidence type="ECO:0000256" key="2">
    <source>
        <dbReference type="SAM" id="Phobius"/>
    </source>
</evidence>
<feature type="domain" description="Aerotolerance regulator N-terminal" evidence="3">
    <location>
        <begin position="1"/>
        <end position="76"/>
    </location>
</feature>
<sequence length="864" mass="92893">MTFFNATLIFGTLAAVVPIALHMLAKREPQRVVFPGVQFLRPKLTAQRSQLQVRRWWLLALRILAVMALALALARPHIASAAASTWWTIGLVGATGVGFLVLASVAIAKGMGRSLAIGMAIAGVVALLGSMLLATRAWANSESIDLGQERPVAMALLIDNGPSSARQASPNNNSTSTANGGSSDAGMTRLRRAIGEAIAVMDRLPEGSRLVVLDRSATPVGFSLDIASARVRLSQIQSLPNPLPLDERMRSAVELLRSSDLPGKQLVVVSDWNAETWARDGDSAEASWDDVAVTLLQIDVAEEDADSAADQVPLNRFLTTPKLVDAAPAPRVPIPVSMSIGVEAGSNNGDAPADSLSVTVQMSLYDRDPTLPVIRDGEVVLPSLRRVDRASVRVSPGAQADVVMTLPPLELGIHHAVIELIGNDGFAWDDRRYLTIHLPTPPRVLLVGENVDERNLLGAALTAPQPPDDDSAGIRVAGISYQDLSAVDWDLLDAVVLIDPPLRVDGESQRVLSHENLSQNAWQQVVELAERGGGALVLLGPSMEVVGVPRPKDRMDAADENPTRLPDIVRSWRVPEPGTFLDVQQSSHPALRALEQLDDEPAWNAFRIHRYWQCRPKSNSGWQIPMQFAGTEHPAMLTRTIKTSNDQSDGRLLIMTTPLPALAAASRSWNELFSGSDPWPAFVTWRSMVHWATGVTDSSLNALVGAAVVVPDQDPAIIAGKEPVSQEAEASRVLVFPPVSTTVAAGETTDVAEVSLGEQHGVFAENGRLGTTFLRGPNYWGGFSTNLDPVWSADERAQPADMDRRFGSQQWTPSSSGNELSIQGRLGGSPPVSLHGPMMLLAVIVFLGEQLLSNRFYRRAGEAA</sequence>
<dbReference type="PANTHER" id="PTHR37464">
    <property type="entry name" value="BLL2463 PROTEIN"/>
    <property type="match status" value="1"/>
</dbReference>
<evidence type="ECO:0000313" key="5">
    <source>
        <dbReference type="Proteomes" id="UP001430306"/>
    </source>
</evidence>
<protein>
    <submittedName>
        <fullName evidence="4">BatA domain-containing protein</fullName>
    </submittedName>
</protein>
<feature type="region of interest" description="Disordered" evidence="1">
    <location>
        <begin position="163"/>
        <end position="186"/>
    </location>
</feature>
<dbReference type="RefSeq" id="WP_230273083.1">
    <property type="nucleotide sequence ID" value="NZ_JAJKFW010000020.1"/>
</dbReference>
<organism evidence="4 5">
    <name type="scientific">Rhodopirellula halodulae</name>
    <dbReference type="NCBI Taxonomy" id="2894198"/>
    <lineage>
        <taxon>Bacteria</taxon>
        <taxon>Pseudomonadati</taxon>
        <taxon>Planctomycetota</taxon>
        <taxon>Planctomycetia</taxon>
        <taxon>Pirellulales</taxon>
        <taxon>Pirellulaceae</taxon>
        <taxon>Rhodopirellula</taxon>
    </lineage>
</organism>
<evidence type="ECO:0000313" key="4">
    <source>
        <dbReference type="EMBL" id="MCC9642284.1"/>
    </source>
</evidence>
<keyword evidence="5" id="KW-1185">Reference proteome</keyword>
<feature type="transmembrane region" description="Helical" evidence="2">
    <location>
        <begin position="6"/>
        <end position="25"/>
    </location>
</feature>
<dbReference type="EMBL" id="JAJKFW010000020">
    <property type="protein sequence ID" value="MCC9642284.1"/>
    <property type="molecule type" value="Genomic_DNA"/>
</dbReference>
<comment type="caution">
    <text evidence="4">The sequence shown here is derived from an EMBL/GenBank/DDBJ whole genome shotgun (WGS) entry which is preliminary data.</text>
</comment>
<gene>
    <name evidence="4" type="ORF">LOC71_08355</name>
</gene>
<feature type="transmembrane region" description="Helical" evidence="2">
    <location>
        <begin position="115"/>
        <end position="139"/>
    </location>
</feature>
<dbReference type="Gene3D" id="3.40.50.880">
    <property type="match status" value="1"/>
</dbReference>
<name>A0ABS8NFE8_9BACT</name>
<dbReference type="PANTHER" id="PTHR37464:SF1">
    <property type="entry name" value="BLL2463 PROTEIN"/>
    <property type="match status" value="1"/>
</dbReference>
<reference evidence="4" key="1">
    <citation type="submission" date="2021-11" db="EMBL/GenBank/DDBJ databases">
        <title>Genome sequence.</title>
        <authorList>
            <person name="Sun Q."/>
        </authorList>
    </citation>
    <scope>NUCLEOTIDE SEQUENCE</scope>
    <source>
        <strain evidence="4">JC740</strain>
    </source>
</reference>
<keyword evidence="2" id="KW-0472">Membrane</keyword>
<keyword evidence="2" id="KW-1133">Transmembrane helix</keyword>
<feature type="transmembrane region" description="Helical" evidence="2">
    <location>
        <begin position="86"/>
        <end position="108"/>
    </location>
</feature>
<dbReference type="InterPro" id="IPR024163">
    <property type="entry name" value="Aerotolerance_reg_N"/>
</dbReference>
<evidence type="ECO:0000259" key="3">
    <source>
        <dbReference type="Pfam" id="PF07584"/>
    </source>
</evidence>
<dbReference type="Pfam" id="PF07584">
    <property type="entry name" value="BatA"/>
    <property type="match status" value="1"/>
</dbReference>